<dbReference type="InterPro" id="IPR056146">
    <property type="entry name" value="DUF7729"/>
</dbReference>
<gene>
    <name evidence="2" type="ORF">BN980_GECA11s03959g</name>
</gene>
<dbReference type="Proteomes" id="UP000242525">
    <property type="component" value="Unassembled WGS sequence"/>
</dbReference>
<dbReference type="OrthoDB" id="2564812at2759"/>
<reference evidence="2" key="1">
    <citation type="submission" date="2014-03" db="EMBL/GenBank/DDBJ databases">
        <authorList>
            <person name="Casaregola S."/>
        </authorList>
    </citation>
    <scope>NUCLEOTIDE SEQUENCE [LARGE SCALE GENOMIC DNA]</scope>
    <source>
        <strain evidence="2">CLIB 918</strain>
    </source>
</reference>
<dbReference type="PANTHER" id="PTHR39460:SF1">
    <property type="entry name" value="C6 TRANSCRIPTION FACTOR"/>
    <property type="match status" value="1"/>
</dbReference>
<evidence type="ECO:0000259" key="1">
    <source>
        <dbReference type="Pfam" id="PF24855"/>
    </source>
</evidence>
<protein>
    <recommendedName>
        <fullName evidence="1">DUF7729 domain-containing protein</fullName>
    </recommendedName>
</protein>
<accession>A0A0J9XFE0</accession>
<sequence length="261" mass="28719">MTTQPTAFDTSLGSNFTNTECPNFFNTFLSDPNFTQCQPLSFLLKSSQSYVKTVRSGVEDVEAVLDKSCSVDYSKCQNVMKNYASKILDQSICKPDYDLENPLVRQAYNNFLNYGVVRNITCLSMEDVGENDPAANETYCYTDALYNLNSSADAYLYLLPFGNSYPKAENTNPSCSACTNRVMSLLHEQTQNKQLLIASTYTSASSLIAANCGSNFVNVSTLSGDQSTSSASSLSSSPSFLLLTSPIQLLIWGLFTVFYVF</sequence>
<organism evidence="2 3">
    <name type="scientific">Geotrichum candidum</name>
    <name type="common">Oospora lactis</name>
    <name type="synonym">Dipodascus geotrichum</name>
    <dbReference type="NCBI Taxonomy" id="1173061"/>
    <lineage>
        <taxon>Eukaryota</taxon>
        <taxon>Fungi</taxon>
        <taxon>Dikarya</taxon>
        <taxon>Ascomycota</taxon>
        <taxon>Saccharomycotina</taxon>
        <taxon>Dipodascomycetes</taxon>
        <taxon>Dipodascales</taxon>
        <taxon>Dipodascaceae</taxon>
        <taxon>Geotrichum</taxon>
    </lineage>
</organism>
<name>A0A0J9XFE0_GEOCN</name>
<comment type="caution">
    <text evidence="2">The sequence shown here is derived from an EMBL/GenBank/DDBJ whole genome shotgun (WGS) entry which is preliminary data.</text>
</comment>
<dbReference type="EMBL" id="CCBN010000011">
    <property type="protein sequence ID" value="CDO55620.1"/>
    <property type="molecule type" value="Genomic_DNA"/>
</dbReference>
<evidence type="ECO:0000313" key="3">
    <source>
        <dbReference type="Proteomes" id="UP000242525"/>
    </source>
</evidence>
<evidence type="ECO:0000313" key="2">
    <source>
        <dbReference type="EMBL" id="CDO55620.1"/>
    </source>
</evidence>
<proteinExistence type="predicted"/>
<dbReference type="PANTHER" id="PTHR39460">
    <property type="entry name" value="EXPRESSED PROTEIN"/>
    <property type="match status" value="1"/>
</dbReference>
<feature type="domain" description="DUF7729" evidence="1">
    <location>
        <begin position="5"/>
        <end position="220"/>
    </location>
</feature>
<dbReference type="AlphaFoldDB" id="A0A0J9XFE0"/>
<dbReference type="Pfam" id="PF24855">
    <property type="entry name" value="DUF7729"/>
    <property type="match status" value="1"/>
</dbReference>
<keyword evidence="3" id="KW-1185">Reference proteome</keyword>